<reference evidence="1 2" key="1">
    <citation type="submission" date="2020-08" db="EMBL/GenBank/DDBJ databases">
        <title>novel species in genus Nocardioides.</title>
        <authorList>
            <person name="Zhang G."/>
        </authorList>
    </citation>
    <scope>NUCLEOTIDE SEQUENCE [LARGE SCALE GENOMIC DNA]</scope>
    <source>
        <strain evidence="1 2">SC8A-24</strain>
    </source>
</reference>
<organism evidence="1 2">
    <name type="scientific">Nocardioides deserti</name>
    <dbReference type="NCBI Taxonomy" id="1588644"/>
    <lineage>
        <taxon>Bacteria</taxon>
        <taxon>Bacillati</taxon>
        <taxon>Actinomycetota</taxon>
        <taxon>Actinomycetes</taxon>
        <taxon>Propionibacteriales</taxon>
        <taxon>Nocardioidaceae</taxon>
        <taxon>Nocardioides</taxon>
    </lineage>
</organism>
<accession>A0ABR6UA61</accession>
<sequence length="90" mass="10634">MVDYVRWMVSYYDAATNEYLWQDEEVPPRLAVGDGVLLPIADYRRFRVEDVWHSYDSHGDLDRGTHVFLRDVSNSEEDRAKQKNPGYYTS</sequence>
<keyword evidence="2" id="KW-1185">Reference proteome</keyword>
<name>A0ABR6UA61_9ACTN</name>
<dbReference type="EMBL" id="JACMYC010000007">
    <property type="protein sequence ID" value="MBC2961334.1"/>
    <property type="molecule type" value="Genomic_DNA"/>
</dbReference>
<dbReference type="Proteomes" id="UP000604001">
    <property type="component" value="Unassembled WGS sequence"/>
</dbReference>
<proteinExistence type="predicted"/>
<evidence type="ECO:0000313" key="1">
    <source>
        <dbReference type="EMBL" id="MBC2961334.1"/>
    </source>
</evidence>
<gene>
    <name evidence="1" type="ORF">H7344_13600</name>
</gene>
<dbReference type="RefSeq" id="WP_186346548.1">
    <property type="nucleotide sequence ID" value="NZ_BMMR01000001.1"/>
</dbReference>
<evidence type="ECO:0000313" key="2">
    <source>
        <dbReference type="Proteomes" id="UP000604001"/>
    </source>
</evidence>
<comment type="caution">
    <text evidence="1">The sequence shown here is derived from an EMBL/GenBank/DDBJ whole genome shotgun (WGS) entry which is preliminary data.</text>
</comment>
<protein>
    <submittedName>
        <fullName evidence="1">Uncharacterized protein</fullName>
    </submittedName>
</protein>